<accession>A0ABV7ER75</accession>
<dbReference type="Pfam" id="PF00990">
    <property type="entry name" value="GGDEF"/>
    <property type="match status" value="1"/>
</dbReference>
<evidence type="ECO:0000259" key="3">
    <source>
        <dbReference type="PROSITE" id="PS50883"/>
    </source>
</evidence>
<dbReference type="NCBIfam" id="TIGR00229">
    <property type="entry name" value="sensory_box"/>
    <property type="match status" value="2"/>
</dbReference>
<reference evidence="6" key="1">
    <citation type="journal article" date="2019" name="Int. J. Syst. Evol. Microbiol.">
        <title>The Global Catalogue of Microorganisms (GCM) 10K type strain sequencing project: providing services to taxonomists for standard genome sequencing and annotation.</title>
        <authorList>
            <consortium name="The Broad Institute Genomics Platform"/>
            <consortium name="The Broad Institute Genome Sequencing Center for Infectious Disease"/>
            <person name="Wu L."/>
            <person name="Ma J."/>
        </authorList>
    </citation>
    <scope>NUCLEOTIDE SEQUENCE [LARGE SCALE GENOMIC DNA]</scope>
    <source>
        <strain evidence="6">KCTC 52640</strain>
    </source>
</reference>
<dbReference type="Pfam" id="PF00563">
    <property type="entry name" value="EAL"/>
    <property type="match status" value="1"/>
</dbReference>
<dbReference type="InterPro" id="IPR035919">
    <property type="entry name" value="EAL_sf"/>
</dbReference>
<dbReference type="InterPro" id="IPR000700">
    <property type="entry name" value="PAS-assoc_C"/>
</dbReference>
<feature type="domain" description="PAC" evidence="2">
    <location>
        <begin position="371"/>
        <end position="425"/>
    </location>
</feature>
<dbReference type="InterPro" id="IPR029016">
    <property type="entry name" value="GAF-like_dom_sf"/>
</dbReference>
<dbReference type="PIRSF" id="PIRSF005925">
    <property type="entry name" value="Dos"/>
    <property type="match status" value="1"/>
</dbReference>
<dbReference type="SUPFAM" id="SSF141868">
    <property type="entry name" value="EAL domain-like"/>
    <property type="match status" value="1"/>
</dbReference>
<dbReference type="Gene3D" id="3.20.20.450">
    <property type="entry name" value="EAL domain"/>
    <property type="match status" value="1"/>
</dbReference>
<evidence type="ECO:0000259" key="1">
    <source>
        <dbReference type="PROSITE" id="PS50112"/>
    </source>
</evidence>
<dbReference type="EMBL" id="JBHRSS010000004">
    <property type="protein sequence ID" value="MFC3104391.1"/>
    <property type="molecule type" value="Genomic_DNA"/>
</dbReference>
<evidence type="ECO:0000259" key="2">
    <source>
        <dbReference type="PROSITE" id="PS50113"/>
    </source>
</evidence>
<gene>
    <name evidence="5" type="ORF">ACFOSU_10875</name>
</gene>
<proteinExistence type="predicted"/>
<dbReference type="InterPro" id="IPR013656">
    <property type="entry name" value="PAS_4"/>
</dbReference>
<dbReference type="SUPFAM" id="SSF55785">
    <property type="entry name" value="PYP-like sensor domain (PAS domain)"/>
    <property type="match status" value="2"/>
</dbReference>
<dbReference type="SMART" id="SM00267">
    <property type="entry name" value="GGDEF"/>
    <property type="match status" value="1"/>
</dbReference>
<dbReference type="RefSeq" id="WP_380689487.1">
    <property type="nucleotide sequence ID" value="NZ_JBHRSS010000004.1"/>
</dbReference>
<dbReference type="InterPro" id="IPR052155">
    <property type="entry name" value="Biofilm_reg_signaling"/>
</dbReference>
<dbReference type="InterPro" id="IPR001610">
    <property type="entry name" value="PAC"/>
</dbReference>
<dbReference type="InterPro" id="IPR003018">
    <property type="entry name" value="GAF"/>
</dbReference>
<dbReference type="SMART" id="SM00091">
    <property type="entry name" value="PAS"/>
    <property type="match status" value="2"/>
</dbReference>
<name>A0ABV7ER75_9GAMM</name>
<evidence type="ECO:0000259" key="4">
    <source>
        <dbReference type="PROSITE" id="PS50887"/>
    </source>
</evidence>
<dbReference type="InterPro" id="IPR043128">
    <property type="entry name" value="Rev_trsase/Diguanyl_cyclase"/>
</dbReference>
<dbReference type="PROSITE" id="PS50113">
    <property type="entry name" value="PAC"/>
    <property type="match status" value="2"/>
</dbReference>
<dbReference type="CDD" id="cd01949">
    <property type="entry name" value="GGDEF"/>
    <property type="match status" value="1"/>
</dbReference>
<dbReference type="CDD" id="cd01948">
    <property type="entry name" value="EAL"/>
    <property type="match status" value="1"/>
</dbReference>
<dbReference type="PROSITE" id="PS50112">
    <property type="entry name" value="PAS"/>
    <property type="match status" value="2"/>
</dbReference>
<dbReference type="Proteomes" id="UP001595462">
    <property type="component" value="Unassembled WGS sequence"/>
</dbReference>
<dbReference type="InterPro" id="IPR000014">
    <property type="entry name" value="PAS"/>
</dbReference>
<dbReference type="Pfam" id="PF13426">
    <property type="entry name" value="PAS_9"/>
    <property type="match status" value="1"/>
</dbReference>
<protein>
    <submittedName>
        <fullName evidence="5">EAL domain-containing protein</fullName>
    </submittedName>
</protein>
<dbReference type="PANTHER" id="PTHR44757:SF2">
    <property type="entry name" value="BIOFILM ARCHITECTURE MAINTENANCE PROTEIN MBAA"/>
    <property type="match status" value="1"/>
</dbReference>
<feature type="domain" description="PAC" evidence="2">
    <location>
        <begin position="249"/>
        <end position="300"/>
    </location>
</feature>
<dbReference type="Pfam" id="PF13185">
    <property type="entry name" value="GAF_2"/>
    <property type="match status" value="1"/>
</dbReference>
<dbReference type="InterPro" id="IPR012226">
    <property type="entry name" value="Diguanyl_cyclase/Pdiesterase"/>
</dbReference>
<dbReference type="CDD" id="cd00130">
    <property type="entry name" value="PAS"/>
    <property type="match status" value="2"/>
</dbReference>
<organism evidence="5 6">
    <name type="scientific">Salinisphaera aquimarina</name>
    <dbReference type="NCBI Taxonomy" id="2094031"/>
    <lineage>
        <taxon>Bacteria</taxon>
        <taxon>Pseudomonadati</taxon>
        <taxon>Pseudomonadota</taxon>
        <taxon>Gammaproteobacteria</taxon>
        <taxon>Salinisphaerales</taxon>
        <taxon>Salinisphaeraceae</taxon>
        <taxon>Salinisphaera</taxon>
    </lineage>
</organism>
<feature type="domain" description="GGDEF" evidence="4">
    <location>
        <begin position="457"/>
        <end position="590"/>
    </location>
</feature>
<dbReference type="InterPro" id="IPR029787">
    <property type="entry name" value="Nucleotide_cyclase"/>
</dbReference>
<comment type="caution">
    <text evidence="5">The sequence shown here is derived from an EMBL/GenBank/DDBJ whole genome shotgun (WGS) entry which is preliminary data.</text>
</comment>
<dbReference type="Gene3D" id="3.30.450.20">
    <property type="entry name" value="PAS domain"/>
    <property type="match status" value="2"/>
</dbReference>
<dbReference type="InterPro" id="IPR035965">
    <property type="entry name" value="PAS-like_dom_sf"/>
</dbReference>
<dbReference type="SUPFAM" id="SSF55073">
    <property type="entry name" value="Nucleotide cyclase"/>
    <property type="match status" value="1"/>
</dbReference>
<dbReference type="Pfam" id="PF08448">
    <property type="entry name" value="PAS_4"/>
    <property type="match status" value="1"/>
</dbReference>
<dbReference type="PROSITE" id="PS50883">
    <property type="entry name" value="EAL"/>
    <property type="match status" value="1"/>
</dbReference>
<dbReference type="SUPFAM" id="SSF55781">
    <property type="entry name" value="GAF domain-like"/>
    <property type="match status" value="1"/>
</dbReference>
<dbReference type="PROSITE" id="PS50887">
    <property type="entry name" value="GGDEF"/>
    <property type="match status" value="1"/>
</dbReference>
<feature type="domain" description="PAS" evidence="1">
    <location>
        <begin position="177"/>
        <end position="247"/>
    </location>
</feature>
<dbReference type="InterPro" id="IPR000160">
    <property type="entry name" value="GGDEF_dom"/>
</dbReference>
<dbReference type="PANTHER" id="PTHR44757">
    <property type="entry name" value="DIGUANYLATE CYCLASE DGCP"/>
    <property type="match status" value="1"/>
</dbReference>
<dbReference type="Gene3D" id="3.30.450.40">
    <property type="match status" value="1"/>
</dbReference>
<keyword evidence="6" id="KW-1185">Reference proteome</keyword>
<sequence length="860" mass="95780">MRYEEARHEAWYAIPEMIAQGVPLEQTLNAICDMIGLEVPDSINSIMLFDEDLNLLRLVAGKGLPERFRGAARQVPIGPDAAICGAAAFHGRLIMSPDLWADPNCQPYWDVARECDLRAGWSQPVLGRGGKLLGTFAIYYRVTGTPDPAQRKPIERAASLVALAIERDRDRRILEESEQRYRSLFAHNPHGVFSLGTDGLLKSVNHAAVGITGLSEARLVGMHYADFLPASERDRVKAAFEAVLAGEAQHYEIEIVNAVGERPTLEVTNLPMLVDGEVVGVYGIAQDVSERKDQETRLKILQRGVETSINGVVIADARQDDLPLIYANKPFLRMTGYSLDEVIGRNCRFLAGKDTDRKAVVELRRRIEQSRDARMTLLNYRKDGTPFWNDLFVSPVRDDRGQITHFIGVLHDVSVQKANEASLAHQASHEPLTGLPNRGLFEQRLNRACEQADKRKTLLAVLYIDLDDFKPINDTMGHAAGDQVIKSVARRLSTIVSPGDTLASVGGDEFLLLLPNFEDEGQVLATAERALRLLDKPHRVESKDVHVTGSIGIAVNNHAVDQPIELIQHADMAMYLAKRQGRNTFHWYSHDMTAAMNERVTLRRGLHDAIAASQFELHYQPLLDADDDSVRGFEALIRWQHPTEGLVSPATFIPLAEQTGQIVAIGEWVLARACSDLVALNRKMGTHYWMSVNVSPLQFHGRDFVDSLVRILRDTGLPARQLCVELTEGVLMENANATIDILQTLRGMGIEVFIDDFGTGFSSLSYLKYLPIDKIKIDRTFTRDITTNFHDSAIAQGIISMAHHLGLNVVAEGIETEEQRIFLAARGCDLFQGYLFARPMPLPDLSRYLGDRDNLAETNA</sequence>
<dbReference type="SMART" id="SM00065">
    <property type="entry name" value="GAF"/>
    <property type="match status" value="1"/>
</dbReference>
<dbReference type="SMART" id="SM00052">
    <property type="entry name" value="EAL"/>
    <property type="match status" value="1"/>
</dbReference>
<feature type="domain" description="PAS" evidence="1">
    <location>
        <begin position="297"/>
        <end position="346"/>
    </location>
</feature>
<evidence type="ECO:0000313" key="5">
    <source>
        <dbReference type="EMBL" id="MFC3104391.1"/>
    </source>
</evidence>
<feature type="domain" description="EAL" evidence="3">
    <location>
        <begin position="599"/>
        <end position="853"/>
    </location>
</feature>
<dbReference type="NCBIfam" id="TIGR00254">
    <property type="entry name" value="GGDEF"/>
    <property type="match status" value="1"/>
</dbReference>
<dbReference type="InterPro" id="IPR001633">
    <property type="entry name" value="EAL_dom"/>
</dbReference>
<dbReference type="Gene3D" id="3.30.70.270">
    <property type="match status" value="1"/>
</dbReference>
<evidence type="ECO:0000313" key="6">
    <source>
        <dbReference type="Proteomes" id="UP001595462"/>
    </source>
</evidence>
<dbReference type="SMART" id="SM00086">
    <property type="entry name" value="PAC"/>
    <property type="match status" value="2"/>
</dbReference>